<dbReference type="InterPro" id="IPR002491">
    <property type="entry name" value="ABC_transptr_periplasmic_BD"/>
</dbReference>
<keyword evidence="5 6" id="KW-0732">Signal</keyword>
<dbReference type="PROSITE" id="PS50983">
    <property type="entry name" value="FE_B12_PBP"/>
    <property type="match status" value="1"/>
</dbReference>
<keyword evidence="4" id="KW-0410">Iron transport</keyword>
<dbReference type="Gene3D" id="3.40.50.1980">
    <property type="entry name" value="Nitrogenase molybdenum iron protein domain"/>
    <property type="match status" value="2"/>
</dbReference>
<evidence type="ECO:0000256" key="3">
    <source>
        <dbReference type="ARBA" id="ARBA00022448"/>
    </source>
</evidence>
<evidence type="ECO:0000256" key="5">
    <source>
        <dbReference type="ARBA" id="ARBA00022729"/>
    </source>
</evidence>
<dbReference type="InterPro" id="IPR051313">
    <property type="entry name" value="Bact_iron-sidero_bind"/>
</dbReference>
<feature type="domain" description="Fe/B12 periplasmic-binding" evidence="7">
    <location>
        <begin position="43"/>
        <end position="322"/>
    </location>
</feature>
<dbReference type="Proteomes" id="UP000596977">
    <property type="component" value="Unassembled WGS sequence"/>
</dbReference>
<dbReference type="AlphaFoldDB" id="A0A916R8Y9"/>
<dbReference type="EMBL" id="BMKB01000002">
    <property type="protein sequence ID" value="GGA42755.1"/>
    <property type="molecule type" value="Genomic_DNA"/>
</dbReference>
<evidence type="ECO:0000256" key="2">
    <source>
        <dbReference type="ARBA" id="ARBA00008814"/>
    </source>
</evidence>
<comment type="caution">
    <text evidence="8">The sequence shown here is derived from an EMBL/GenBank/DDBJ whole genome shotgun (WGS) entry which is preliminary data.</text>
</comment>
<keyword evidence="4" id="KW-0406">Ion transport</keyword>
<evidence type="ECO:0000259" key="7">
    <source>
        <dbReference type="PROSITE" id="PS50983"/>
    </source>
</evidence>
<keyword evidence="3" id="KW-0813">Transport</keyword>
<dbReference type="PANTHER" id="PTHR30532:SF1">
    <property type="entry name" value="IRON(3+)-HYDROXAMATE-BINDING PROTEIN FHUD"/>
    <property type="match status" value="1"/>
</dbReference>
<dbReference type="SUPFAM" id="SSF53807">
    <property type="entry name" value="Helical backbone' metal receptor"/>
    <property type="match status" value="1"/>
</dbReference>
<evidence type="ECO:0000256" key="6">
    <source>
        <dbReference type="SAM" id="SignalP"/>
    </source>
</evidence>
<gene>
    <name evidence="8" type="ORF">GCM10011499_10370</name>
</gene>
<name>A0A916R8Y9_9HYPH</name>
<dbReference type="Pfam" id="PF01497">
    <property type="entry name" value="Peripla_BP_2"/>
    <property type="match status" value="1"/>
</dbReference>
<protein>
    <submittedName>
        <fullName evidence="8">Protein translocase component YidC</fullName>
    </submittedName>
</protein>
<feature type="signal peptide" evidence="6">
    <location>
        <begin position="1"/>
        <end position="21"/>
    </location>
</feature>
<dbReference type="PANTHER" id="PTHR30532">
    <property type="entry name" value="IRON III DICITRATE-BINDING PERIPLASMIC PROTEIN"/>
    <property type="match status" value="1"/>
</dbReference>
<comment type="subcellular location">
    <subcellularLocation>
        <location evidence="1">Cell envelope</location>
    </subcellularLocation>
</comment>
<keyword evidence="4" id="KW-0408">Iron</keyword>
<dbReference type="GO" id="GO:1901678">
    <property type="term" value="P:iron coordination entity transport"/>
    <property type="evidence" value="ECO:0007669"/>
    <property type="project" value="UniProtKB-ARBA"/>
</dbReference>
<proteinExistence type="inferred from homology"/>
<evidence type="ECO:0000256" key="1">
    <source>
        <dbReference type="ARBA" id="ARBA00004196"/>
    </source>
</evidence>
<comment type="similarity">
    <text evidence="2">Belongs to the bacterial solute-binding protein 8 family.</text>
</comment>
<dbReference type="RefSeq" id="WP_127072609.1">
    <property type="nucleotide sequence ID" value="NZ_BMKB01000002.1"/>
</dbReference>
<organism evidence="8 9">
    <name type="scientific">Pelagibacterium lentulum</name>
    <dbReference type="NCBI Taxonomy" id="2029865"/>
    <lineage>
        <taxon>Bacteria</taxon>
        <taxon>Pseudomonadati</taxon>
        <taxon>Pseudomonadota</taxon>
        <taxon>Alphaproteobacteria</taxon>
        <taxon>Hyphomicrobiales</taxon>
        <taxon>Devosiaceae</taxon>
        <taxon>Pelagibacterium</taxon>
    </lineage>
</organism>
<dbReference type="OrthoDB" id="9793175at2"/>
<evidence type="ECO:0000313" key="9">
    <source>
        <dbReference type="Proteomes" id="UP000596977"/>
    </source>
</evidence>
<feature type="chain" id="PRO_5037839513" evidence="6">
    <location>
        <begin position="22"/>
        <end position="328"/>
    </location>
</feature>
<dbReference type="GO" id="GO:0030288">
    <property type="term" value="C:outer membrane-bounded periplasmic space"/>
    <property type="evidence" value="ECO:0007669"/>
    <property type="project" value="TreeGrafter"/>
</dbReference>
<evidence type="ECO:0000256" key="4">
    <source>
        <dbReference type="ARBA" id="ARBA00022496"/>
    </source>
</evidence>
<accession>A0A916R8Y9</accession>
<keyword evidence="9" id="KW-1185">Reference proteome</keyword>
<sequence>MRKPLLLVLGIVVLGLSPVWAQETRSFVDDQGHEVEIPVDPQRIVSLRGEQTTAPLVELGANLVGSTGRIIEGVNNGLPHVRGAYDALDYRMEEHGVGWVGHPTEPDMEAIAALEPDLIIATDVWQANYDHLAIIAPTVIFNVWEQDMLELYRKVADVSGRLDVYEEMLRNYDARIERGISLLSDTIGDPKDVSIAIASAYPADGQILIHRNYGTLSQVLRDLGFTMPDVIAQLEDGNSTISVERIEEIDADFMIDTYVSSSQPPSFMIENWDEELPIWRDVLHAAGHNQFFMVNREEMRAVSFQALRSMTEIVLANIATRDFVPLER</sequence>
<reference evidence="8 9" key="1">
    <citation type="journal article" date="2014" name="Int. J. Syst. Evol. Microbiol.">
        <title>Complete genome sequence of Corynebacterium casei LMG S-19264T (=DSM 44701T), isolated from a smear-ripened cheese.</title>
        <authorList>
            <consortium name="US DOE Joint Genome Institute (JGI-PGF)"/>
            <person name="Walter F."/>
            <person name="Albersmeier A."/>
            <person name="Kalinowski J."/>
            <person name="Ruckert C."/>
        </authorList>
    </citation>
    <scope>NUCLEOTIDE SEQUENCE [LARGE SCALE GENOMIC DNA]</scope>
    <source>
        <strain evidence="8 9">CGMCC 1.15896</strain>
    </source>
</reference>
<evidence type="ECO:0000313" key="8">
    <source>
        <dbReference type="EMBL" id="GGA42755.1"/>
    </source>
</evidence>